<dbReference type="InterPro" id="IPR026769">
    <property type="entry name" value="Mic13"/>
</dbReference>
<evidence type="ECO:0000313" key="9">
    <source>
        <dbReference type="Proteomes" id="UP000504615"/>
    </source>
</evidence>
<evidence type="ECO:0000256" key="3">
    <source>
        <dbReference type="ARBA" id="ARBA00022692"/>
    </source>
</evidence>
<evidence type="ECO:0000256" key="6">
    <source>
        <dbReference type="ARBA" id="ARBA00023128"/>
    </source>
</evidence>
<organism evidence="9 10">
    <name type="scientific">Pogonomyrmex barbatus</name>
    <name type="common">red harvester ant</name>
    <dbReference type="NCBI Taxonomy" id="144034"/>
    <lineage>
        <taxon>Eukaryota</taxon>
        <taxon>Metazoa</taxon>
        <taxon>Ecdysozoa</taxon>
        <taxon>Arthropoda</taxon>
        <taxon>Hexapoda</taxon>
        <taxon>Insecta</taxon>
        <taxon>Pterygota</taxon>
        <taxon>Neoptera</taxon>
        <taxon>Endopterygota</taxon>
        <taxon>Hymenoptera</taxon>
        <taxon>Apocrita</taxon>
        <taxon>Aculeata</taxon>
        <taxon>Formicoidea</taxon>
        <taxon>Formicidae</taxon>
        <taxon>Myrmicinae</taxon>
        <taxon>Pogonomyrmex</taxon>
    </lineage>
</organism>
<protein>
    <recommendedName>
        <fullName evidence="8">MICOS complex subunit MIC13</fullName>
    </recommendedName>
</protein>
<dbReference type="AlphaFoldDB" id="A0A6I9W6T9"/>
<evidence type="ECO:0000256" key="1">
    <source>
        <dbReference type="ARBA" id="ARBA00004434"/>
    </source>
</evidence>
<name>A0A6I9W6T9_9HYME</name>
<keyword evidence="7" id="KW-0472">Membrane</keyword>
<dbReference type="RefSeq" id="XP_011634350.1">
    <property type="nucleotide sequence ID" value="XM_011636048.2"/>
</dbReference>
<comment type="subunit">
    <text evidence="8">Component of the mitochondrial contact site and cristae organizing system (MICOS) complex.</text>
</comment>
<evidence type="ECO:0000313" key="10">
    <source>
        <dbReference type="RefSeq" id="XP_011634350.1"/>
    </source>
</evidence>
<dbReference type="Pfam" id="PF15884">
    <property type="entry name" value="QIL1"/>
    <property type="match status" value="1"/>
</dbReference>
<dbReference type="GO" id="GO:0042407">
    <property type="term" value="P:cristae formation"/>
    <property type="evidence" value="ECO:0007669"/>
    <property type="project" value="TreeGrafter"/>
</dbReference>
<comment type="similarity">
    <text evidence="2 8">Belongs to the MICOS complex subunit Mic13 family.</text>
</comment>
<dbReference type="PANTHER" id="PTHR31816:SF3">
    <property type="entry name" value="MICOS COMPLEX SUBUNIT MIC13"/>
    <property type="match status" value="1"/>
</dbReference>
<dbReference type="Proteomes" id="UP000504615">
    <property type="component" value="Unplaced"/>
</dbReference>
<keyword evidence="6 8" id="KW-0496">Mitochondrion</keyword>
<evidence type="ECO:0000256" key="5">
    <source>
        <dbReference type="ARBA" id="ARBA00022989"/>
    </source>
</evidence>
<evidence type="ECO:0000256" key="4">
    <source>
        <dbReference type="ARBA" id="ARBA00022792"/>
    </source>
</evidence>
<dbReference type="GO" id="GO:0061617">
    <property type="term" value="C:MICOS complex"/>
    <property type="evidence" value="ECO:0007669"/>
    <property type="project" value="UniProtKB-UniRule"/>
</dbReference>
<dbReference type="GeneID" id="105425327"/>
<evidence type="ECO:0000256" key="8">
    <source>
        <dbReference type="RuleBase" id="RU363009"/>
    </source>
</evidence>
<comment type="function">
    <text evidence="8">Component of the MICOS complex, a large protein complex of the mitochondrial inner membrane that plays crucial roles in the maintenance of crista junctions, inner membrane architecture, and formation of contact sites to the outer membrane.</text>
</comment>
<dbReference type="GO" id="GO:0044284">
    <property type="term" value="C:mitochondrial crista junction"/>
    <property type="evidence" value="ECO:0007669"/>
    <property type="project" value="TreeGrafter"/>
</dbReference>
<gene>
    <name evidence="10" type="primary">LOC105425327</name>
</gene>
<keyword evidence="3" id="KW-0812">Transmembrane</keyword>
<evidence type="ECO:0000256" key="7">
    <source>
        <dbReference type="ARBA" id="ARBA00023136"/>
    </source>
</evidence>
<evidence type="ECO:0000256" key="2">
    <source>
        <dbReference type="ARBA" id="ARBA00006771"/>
    </source>
</evidence>
<dbReference type="KEGG" id="pbar:105425327"/>
<reference evidence="10" key="1">
    <citation type="submission" date="2025-08" db="UniProtKB">
        <authorList>
            <consortium name="RefSeq"/>
        </authorList>
    </citation>
    <scope>IDENTIFICATION</scope>
</reference>
<dbReference type="PANTHER" id="PTHR31816">
    <property type="entry name" value="MICOS COMPLEX SUBUNIT MIC13"/>
    <property type="match status" value="1"/>
</dbReference>
<proteinExistence type="inferred from homology"/>
<accession>A0A6I9W6T9</accession>
<keyword evidence="4 8" id="KW-0999">Mitochondrion inner membrane</keyword>
<sequence>MSIVRLVHSLRSREDTLSRFAIKSTLVGGIVYYSIQQGLWSKSEDSVQLYGRLYNNVTPYIKDNIPKKVINELPPLPSTSDLSNSVKSSWNKGVIASMKFLSETPTYVTNGVQSISKILKGYIEQQSVSEKNQ</sequence>
<comment type="subcellular location">
    <subcellularLocation>
        <location evidence="1 8">Mitochondrion inner membrane</location>
        <topology evidence="1 8">Single-pass membrane protein</topology>
    </subcellularLocation>
</comment>
<keyword evidence="9" id="KW-1185">Reference proteome</keyword>
<dbReference type="OrthoDB" id="5948578at2759"/>
<keyword evidence="5" id="KW-1133">Transmembrane helix</keyword>